<keyword evidence="2" id="KW-0732">Signal</keyword>
<evidence type="ECO:0000256" key="2">
    <source>
        <dbReference type="SAM" id="SignalP"/>
    </source>
</evidence>
<feature type="signal peptide" evidence="2">
    <location>
        <begin position="1"/>
        <end position="43"/>
    </location>
</feature>
<feature type="chain" id="PRO_5003409862" evidence="2">
    <location>
        <begin position="44"/>
        <end position="334"/>
    </location>
</feature>
<name>G0U4I2_TRYVY</name>
<organism evidence="3">
    <name type="scientific">Trypanosoma vivax (strain Y486)</name>
    <dbReference type="NCBI Taxonomy" id="1055687"/>
    <lineage>
        <taxon>Eukaryota</taxon>
        <taxon>Discoba</taxon>
        <taxon>Euglenozoa</taxon>
        <taxon>Kinetoplastea</taxon>
        <taxon>Metakinetoplastina</taxon>
        <taxon>Trypanosomatida</taxon>
        <taxon>Trypanosomatidae</taxon>
        <taxon>Trypanosoma</taxon>
        <taxon>Duttonella</taxon>
    </lineage>
</organism>
<dbReference type="EMBL" id="HE573026">
    <property type="protein sequence ID" value="CCC52346.1"/>
    <property type="molecule type" value="Genomic_DNA"/>
</dbReference>
<evidence type="ECO:0000313" key="3">
    <source>
        <dbReference type="EMBL" id="CCC52346.1"/>
    </source>
</evidence>
<dbReference type="AlphaFoldDB" id="G0U4I2"/>
<keyword evidence="1" id="KW-0472">Membrane</keyword>
<keyword evidence="1" id="KW-0812">Transmembrane</keyword>
<evidence type="ECO:0000256" key="1">
    <source>
        <dbReference type="SAM" id="Phobius"/>
    </source>
</evidence>
<gene>
    <name evidence="3" type="ORF">TVY486_1013890</name>
</gene>
<sequence length="334" mass="36103">MTYTQLHRGSAATLSSRSPIHCILWYSLLAAACALTLPSVAQADPSSHATSTCTWTVNVVEGEGKHTSLTPCWTPDVCGGGQLLLSQTGPRLPGFRLLSTREPSVEYAPRLAEPHTSKIYKVSQRLRITCVSDKAFCREVVVCYNVKVGPTHRPMWKSWWLPAGVPDSFSGKLNTCEESRSALNHRHFATPVEATAQDAQGDEVGQESCGACVGVSARHSAVAVYQVVPQAEIQRPGKGSRTSKKRASQLFAPSVLSYTSLVPPNATQNVQHEGKSGTFVTISSTTATVLYVILSTVLVTVLLCGFLMEIYFKRAIYAAKTASEESEPVVECVE</sequence>
<keyword evidence="1" id="KW-1133">Transmembrane helix</keyword>
<accession>G0U4I2</accession>
<protein>
    <submittedName>
        <fullName evidence="3">Uncharacterized protein</fullName>
    </submittedName>
</protein>
<proteinExistence type="predicted"/>
<dbReference type="VEuPathDB" id="TriTrypDB:TvY486_1013890"/>
<reference evidence="3" key="1">
    <citation type="journal article" date="2012" name="Proc. Natl. Acad. Sci. U.S.A.">
        <title>Antigenic diversity is generated by distinct evolutionary mechanisms in African trypanosome species.</title>
        <authorList>
            <person name="Jackson A.P."/>
            <person name="Berry A."/>
            <person name="Aslett M."/>
            <person name="Allison H.C."/>
            <person name="Burton P."/>
            <person name="Vavrova-Anderson J."/>
            <person name="Brown R."/>
            <person name="Browne H."/>
            <person name="Corton N."/>
            <person name="Hauser H."/>
            <person name="Gamble J."/>
            <person name="Gilderthorp R."/>
            <person name="Marcello L."/>
            <person name="McQuillan J."/>
            <person name="Otto T.D."/>
            <person name="Quail M.A."/>
            <person name="Sanders M.J."/>
            <person name="van Tonder A."/>
            <person name="Ginger M.L."/>
            <person name="Field M.C."/>
            <person name="Barry J.D."/>
            <person name="Hertz-Fowler C."/>
            <person name="Berriman M."/>
        </authorList>
    </citation>
    <scope>NUCLEOTIDE SEQUENCE</scope>
    <source>
        <strain evidence="3">Y486</strain>
    </source>
</reference>
<feature type="transmembrane region" description="Helical" evidence="1">
    <location>
        <begin position="289"/>
        <end position="312"/>
    </location>
</feature>